<feature type="transmembrane region" description="Helical" evidence="2">
    <location>
        <begin position="50"/>
        <end position="71"/>
    </location>
</feature>
<evidence type="ECO:0000259" key="3">
    <source>
        <dbReference type="Pfam" id="PF20152"/>
    </source>
</evidence>
<sequence length="355" mass="39427">MVTFAEPPLKHTLGVALLGNLAAAALYGMTSIQSYVYYRQCKHDPWRLKCSIFLLWVLDGLHLALITRSVYECAVIDFANPQALIVPPWSLKAHVAVAGLINALVRFLFGHRMWKFSKRNRWLASVIGTSTTVAFVGSMVFSVRSFLVIGNVFRLSQLSWILYTSLGAGIVTDVTVAISLCILLRKYATDIPLTRDLAQLIMIYGINTGLLTSLCEIACLVTYATMPDSLLFIAIFFVLPKLLLNALLATLNARPALRKVHRKTLSTMRSTKSKSPYSPSSMTSFQTHDHRSYRYTSGGQSVNLHVRACLAAIPDTSLFPLPTPPPHVQKFYQNGPLRMESGGVSLYPWSDDELL</sequence>
<feature type="transmembrane region" description="Helical" evidence="2">
    <location>
        <begin position="121"/>
        <end position="141"/>
    </location>
</feature>
<feature type="compositionally biased region" description="Low complexity" evidence="1">
    <location>
        <begin position="273"/>
        <end position="284"/>
    </location>
</feature>
<feature type="transmembrane region" description="Helical" evidence="2">
    <location>
        <begin position="161"/>
        <end position="185"/>
    </location>
</feature>
<reference evidence="4 5" key="1">
    <citation type="journal article" date="2012" name="Science">
        <title>The Paleozoic origin of enzymatic lignin decomposition reconstructed from 31 fungal genomes.</title>
        <authorList>
            <person name="Floudas D."/>
            <person name="Binder M."/>
            <person name="Riley R."/>
            <person name="Barry K."/>
            <person name="Blanchette R.A."/>
            <person name="Henrissat B."/>
            <person name="Martinez A.T."/>
            <person name="Otillar R."/>
            <person name="Spatafora J.W."/>
            <person name="Yadav J.S."/>
            <person name="Aerts A."/>
            <person name="Benoit I."/>
            <person name="Boyd A."/>
            <person name="Carlson A."/>
            <person name="Copeland A."/>
            <person name="Coutinho P.M."/>
            <person name="de Vries R.P."/>
            <person name="Ferreira P."/>
            <person name="Findley K."/>
            <person name="Foster B."/>
            <person name="Gaskell J."/>
            <person name="Glotzer D."/>
            <person name="Gorecki P."/>
            <person name="Heitman J."/>
            <person name="Hesse C."/>
            <person name="Hori C."/>
            <person name="Igarashi K."/>
            <person name="Jurgens J.A."/>
            <person name="Kallen N."/>
            <person name="Kersten P."/>
            <person name="Kohler A."/>
            <person name="Kuees U."/>
            <person name="Kumar T.K.A."/>
            <person name="Kuo A."/>
            <person name="LaButti K."/>
            <person name="Larrondo L.F."/>
            <person name="Lindquist E."/>
            <person name="Ling A."/>
            <person name="Lombard V."/>
            <person name="Lucas S."/>
            <person name="Lundell T."/>
            <person name="Martin R."/>
            <person name="McLaughlin D.J."/>
            <person name="Morgenstern I."/>
            <person name="Morin E."/>
            <person name="Murat C."/>
            <person name="Nagy L.G."/>
            <person name="Nolan M."/>
            <person name="Ohm R.A."/>
            <person name="Patyshakuliyeva A."/>
            <person name="Rokas A."/>
            <person name="Ruiz-Duenas F.J."/>
            <person name="Sabat G."/>
            <person name="Salamov A."/>
            <person name="Samejima M."/>
            <person name="Schmutz J."/>
            <person name="Slot J.C."/>
            <person name="St John F."/>
            <person name="Stenlid J."/>
            <person name="Sun H."/>
            <person name="Sun S."/>
            <person name="Syed K."/>
            <person name="Tsang A."/>
            <person name="Wiebenga A."/>
            <person name="Young D."/>
            <person name="Pisabarro A."/>
            <person name="Eastwood D.C."/>
            <person name="Martin F."/>
            <person name="Cullen D."/>
            <person name="Grigoriev I.V."/>
            <person name="Hibbett D.S."/>
        </authorList>
    </citation>
    <scope>NUCLEOTIDE SEQUENCE [LARGE SCALE GENOMIC DNA]</scope>
    <source>
        <strain evidence="4 5">MD-104</strain>
    </source>
</reference>
<dbReference type="STRING" id="742152.A0A2H3JX03"/>
<feature type="region of interest" description="Disordered" evidence="1">
    <location>
        <begin position="263"/>
        <end position="285"/>
    </location>
</feature>
<feature type="transmembrane region" description="Helical" evidence="2">
    <location>
        <begin position="12"/>
        <end position="38"/>
    </location>
</feature>
<evidence type="ECO:0000256" key="1">
    <source>
        <dbReference type="SAM" id="MobiDB-lite"/>
    </source>
</evidence>
<gene>
    <name evidence="4" type="ORF">WOLCODRAFT_162476</name>
</gene>
<proteinExistence type="predicted"/>
<dbReference type="Proteomes" id="UP000218811">
    <property type="component" value="Unassembled WGS sequence"/>
</dbReference>
<keyword evidence="5" id="KW-1185">Reference proteome</keyword>
<accession>A0A2H3JX03</accession>
<dbReference type="OrthoDB" id="3268207at2759"/>
<dbReference type="OMA" id="FCAHALY"/>
<dbReference type="PANTHER" id="PTHR40465:SF1">
    <property type="entry name" value="DUF6534 DOMAIN-CONTAINING PROTEIN"/>
    <property type="match status" value="1"/>
</dbReference>
<evidence type="ECO:0000313" key="5">
    <source>
        <dbReference type="Proteomes" id="UP000218811"/>
    </source>
</evidence>
<feature type="transmembrane region" description="Helical" evidence="2">
    <location>
        <begin position="197"/>
        <end position="224"/>
    </location>
</feature>
<dbReference type="PANTHER" id="PTHR40465">
    <property type="entry name" value="CHROMOSOME 1, WHOLE GENOME SHOTGUN SEQUENCE"/>
    <property type="match status" value="1"/>
</dbReference>
<evidence type="ECO:0000313" key="4">
    <source>
        <dbReference type="EMBL" id="PCH40707.1"/>
    </source>
</evidence>
<dbReference type="Pfam" id="PF20152">
    <property type="entry name" value="DUF6534"/>
    <property type="match status" value="1"/>
</dbReference>
<name>A0A2H3JX03_WOLCO</name>
<organism evidence="4 5">
    <name type="scientific">Wolfiporia cocos (strain MD-104)</name>
    <name type="common">Brown rot fungus</name>
    <dbReference type="NCBI Taxonomy" id="742152"/>
    <lineage>
        <taxon>Eukaryota</taxon>
        <taxon>Fungi</taxon>
        <taxon>Dikarya</taxon>
        <taxon>Basidiomycota</taxon>
        <taxon>Agaricomycotina</taxon>
        <taxon>Agaricomycetes</taxon>
        <taxon>Polyporales</taxon>
        <taxon>Phaeolaceae</taxon>
        <taxon>Wolfiporia</taxon>
    </lineage>
</organism>
<dbReference type="AlphaFoldDB" id="A0A2H3JX03"/>
<protein>
    <recommendedName>
        <fullName evidence="3">DUF6534 domain-containing protein</fullName>
    </recommendedName>
</protein>
<feature type="domain" description="DUF6534" evidence="3">
    <location>
        <begin position="170"/>
        <end position="254"/>
    </location>
</feature>
<feature type="transmembrane region" description="Helical" evidence="2">
    <location>
        <begin position="91"/>
        <end position="109"/>
    </location>
</feature>
<dbReference type="InterPro" id="IPR045339">
    <property type="entry name" value="DUF6534"/>
</dbReference>
<feature type="transmembrane region" description="Helical" evidence="2">
    <location>
        <begin position="230"/>
        <end position="253"/>
    </location>
</feature>
<evidence type="ECO:0000256" key="2">
    <source>
        <dbReference type="SAM" id="Phobius"/>
    </source>
</evidence>
<dbReference type="EMBL" id="KB468113">
    <property type="protein sequence ID" value="PCH40707.1"/>
    <property type="molecule type" value="Genomic_DNA"/>
</dbReference>
<keyword evidence="2" id="KW-0472">Membrane</keyword>
<keyword evidence="2" id="KW-1133">Transmembrane helix</keyword>
<keyword evidence="2" id="KW-0812">Transmembrane</keyword>